<name>A0A1H0QD91_9BACT</name>
<dbReference type="STRING" id="91360.SAMN05660330_01944"/>
<organism evidence="2 3">
    <name type="scientific">Desulforhopalus singaporensis</name>
    <dbReference type="NCBI Taxonomy" id="91360"/>
    <lineage>
        <taxon>Bacteria</taxon>
        <taxon>Pseudomonadati</taxon>
        <taxon>Thermodesulfobacteriota</taxon>
        <taxon>Desulfobulbia</taxon>
        <taxon>Desulfobulbales</taxon>
        <taxon>Desulfocapsaceae</taxon>
        <taxon>Desulforhopalus</taxon>
    </lineage>
</organism>
<keyword evidence="1" id="KW-1133">Transmembrane helix</keyword>
<dbReference type="OrthoDB" id="5419787at2"/>
<keyword evidence="1" id="KW-0472">Membrane</keyword>
<reference evidence="2 3" key="1">
    <citation type="submission" date="2016-10" db="EMBL/GenBank/DDBJ databases">
        <authorList>
            <person name="de Groot N.N."/>
        </authorList>
    </citation>
    <scope>NUCLEOTIDE SEQUENCE [LARGE SCALE GENOMIC DNA]</scope>
    <source>
        <strain evidence="2 3">DSM 12130</strain>
    </source>
</reference>
<keyword evidence="1" id="KW-0812">Transmembrane</keyword>
<dbReference type="Proteomes" id="UP000199073">
    <property type="component" value="Unassembled WGS sequence"/>
</dbReference>
<dbReference type="AlphaFoldDB" id="A0A1H0QD91"/>
<evidence type="ECO:0008006" key="4">
    <source>
        <dbReference type="Google" id="ProtNLM"/>
    </source>
</evidence>
<evidence type="ECO:0000313" key="3">
    <source>
        <dbReference type="Proteomes" id="UP000199073"/>
    </source>
</evidence>
<feature type="transmembrane region" description="Helical" evidence="1">
    <location>
        <begin position="32"/>
        <end position="53"/>
    </location>
</feature>
<evidence type="ECO:0000313" key="2">
    <source>
        <dbReference type="EMBL" id="SDP15025.1"/>
    </source>
</evidence>
<keyword evidence="3" id="KW-1185">Reference proteome</keyword>
<sequence length="207" mass="24219">MDTFLDTLWDYLANGFIFAGDTTFSLLQHLHFLGPALLMFLLALVTVAMTKFLNRIIVTRRFTTLEHEFHHWVQVREEAMKCKDREKGGRMARNIDSAELNKAYYDYFFEGLMLGIARKIIPIFFMFAFINEYYRQENLIAHFGSGYLWQLPSVGEQPLFIGAVFWYFISLLICYFLWAVTRRLFRAKPENSGCARHGASPLLEKEA</sequence>
<proteinExistence type="predicted"/>
<dbReference type="RefSeq" id="WP_092222245.1">
    <property type="nucleotide sequence ID" value="NZ_FNJI01000011.1"/>
</dbReference>
<protein>
    <recommendedName>
        <fullName evidence="4">DUF106 domain-containing protein</fullName>
    </recommendedName>
</protein>
<feature type="transmembrane region" description="Helical" evidence="1">
    <location>
        <begin position="159"/>
        <end position="178"/>
    </location>
</feature>
<gene>
    <name evidence="2" type="ORF">SAMN05660330_01944</name>
</gene>
<evidence type="ECO:0000256" key="1">
    <source>
        <dbReference type="SAM" id="Phobius"/>
    </source>
</evidence>
<accession>A0A1H0QD91</accession>
<feature type="transmembrane region" description="Helical" evidence="1">
    <location>
        <begin position="107"/>
        <end position="130"/>
    </location>
</feature>
<dbReference type="EMBL" id="FNJI01000011">
    <property type="protein sequence ID" value="SDP15025.1"/>
    <property type="molecule type" value="Genomic_DNA"/>
</dbReference>